<accession>A0ABX0DDI3</accession>
<protein>
    <submittedName>
        <fullName evidence="3">NAD-dependent epimerase/dehydratase family protein</fullName>
    </submittedName>
</protein>
<feature type="domain" description="NAD-dependent epimerase/dehydratase" evidence="2">
    <location>
        <begin position="4"/>
        <end position="212"/>
    </location>
</feature>
<dbReference type="RefSeq" id="WP_165182027.1">
    <property type="nucleotide sequence ID" value="NZ_JAAKZI010000015.1"/>
</dbReference>
<dbReference type="Pfam" id="PF01370">
    <property type="entry name" value="Epimerase"/>
    <property type="match status" value="1"/>
</dbReference>
<organism evidence="3 4">
    <name type="scientific">Arthrobacter silviterrae</name>
    <dbReference type="NCBI Taxonomy" id="2026658"/>
    <lineage>
        <taxon>Bacteria</taxon>
        <taxon>Bacillati</taxon>
        <taxon>Actinomycetota</taxon>
        <taxon>Actinomycetes</taxon>
        <taxon>Micrococcales</taxon>
        <taxon>Micrococcaceae</taxon>
        <taxon>Arthrobacter</taxon>
    </lineage>
</organism>
<dbReference type="SUPFAM" id="SSF51735">
    <property type="entry name" value="NAD(P)-binding Rossmann-fold domains"/>
    <property type="match status" value="1"/>
</dbReference>
<feature type="region of interest" description="Disordered" evidence="1">
    <location>
        <begin position="314"/>
        <end position="348"/>
    </location>
</feature>
<name>A0ABX0DDI3_9MICC</name>
<dbReference type="EMBL" id="JAAKZI010000015">
    <property type="protein sequence ID" value="NGN83796.1"/>
    <property type="molecule type" value="Genomic_DNA"/>
</dbReference>
<dbReference type="InterPro" id="IPR036291">
    <property type="entry name" value="NAD(P)-bd_dom_sf"/>
</dbReference>
<dbReference type="InterPro" id="IPR001509">
    <property type="entry name" value="Epimerase_deHydtase"/>
</dbReference>
<gene>
    <name evidence="3" type="ORF">G6N77_10045</name>
</gene>
<evidence type="ECO:0000313" key="3">
    <source>
        <dbReference type="EMBL" id="NGN83796.1"/>
    </source>
</evidence>
<evidence type="ECO:0000256" key="1">
    <source>
        <dbReference type="SAM" id="MobiDB-lite"/>
    </source>
</evidence>
<evidence type="ECO:0000313" key="4">
    <source>
        <dbReference type="Proteomes" id="UP000479226"/>
    </source>
</evidence>
<reference evidence="3 4" key="1">
    <citation type="submission" date="2020-02" db="EMBL/GenBank/DDBJ databases">
        <title>Genome sequence of the type strain DSM 27180 of Arthrobacter silviterrae.</title>
        <authorList>
            <person name="Gao J."/>
            <person name="Sun J."/>
        </authorList>
    </citation>
    <scope>NUCLEOTIDE SEQUENCE [LARGE SCALE GENOMIC DNA]</scope>
    <source>
        <strain evidence="3 4">DSM 27180</strain>
    </source>
</reference>
<sequence>MANILILGGTAWLGSTIARLALDAGHHVTCLARGEAGAFPEGAVAVVVDRDKPDAYRHVAAQKWDLAVELTRVPAHARGALEALSPRTRNWVFVSSCSVYADQSAPGQREDAPLLAPLQPGEAYASELYGEAKSGCEQLTTANRGGNALLVRPGLVGGPGDPTARSSYWPLRVADRREPVLAPYQDGGGYRQHVQLVDVRDLAAFLLHAGLAGRTGPVNAVGASVPLTDALIAAREAANTNPLIVPYPLSAMADDGVSPWSGPRSLPLVLPSGDDYAGFARRSDARALDMGLVRRPLVETFRDIISAEEPWAGRQLSSGLSGEGEAELIARRRPAPGAEAPHESIDGP</sequence>
<dbReference type="Gene3D" id="3.40.50.720">
    <property type="entry name" value="NAD(P)-binding Rossmann-like Domain"/>
    <property type="match status" value="1"/>
</dbReference>
<dbReference type="Proteomes" id="UP000479226">
    <property type="component" value="Unassembled WGS sequence"/>
</dbReference>
<evidence type="ECO:0000259" key="2">
    <source>
        <dbReference type="Pfam" id="PF01370"/>
    </source>
</evidence>
<proteinExistence type="predicted"/>
<keyword evidence="4" id="KW-1185">Reference proteome</keyword>
<comment type="caution">
    <text evidence="3">The sequence shown here is derived from an EMBL/GenBank/DDBJ whole genome shotgun (WGS) entry which is preliminary data.</text>
</comment>